<name>A0ABS2YTA7_POLSE</name>
<dbReference type="PANTHER" id="PTHR11533">
    <property type="entry name" value="PROTEASE M1 ZINC METALLOPROTEASE"/>
    <property type="match status" value="1"/>
</dbReference>
<keyword evidence="2" id="KW-0645">Protease</keyword>
<dbReference type="SUPFAM" id="SSF63737">
    <property type="entry name" value="Leukotriene A4 hydrolase N-terminal domain"/>
    <property type="match status" value="1"/>
</dbReference>
<evidence type="ECO:0000313" key="3">
    <source>
        <dbReference type="Proteomes" id="UP001166052"/>
    </source>
</evidence>
<feature type="non-terminal residue" evidence="2">
    <location>
        <position position="141"/>
    </location>
</feature>
<dbReference type="InterPro" id="IPR042097">
    <property type="entry name" value="Aminopeptidase_N-like_N_sf"/>
</dbReference>
<keyword evidence="2" id="KW-0378">Hydrolase</keyword>
<dbReference type="InterPro" id="IPR050344">
    <property type="entry name" value="Peptidase_M1_aminopeptidases"/>
</dbReference>
<reference evidence="2" key="1">
    <citation type="journal article" date="2021" name="Cell">
        <title>Tracing the genetic footprints of vertebrate landing in non-teleost ray-finned fishes.</title>
        <authorList>
            <person name="Bi X."/>
            <person name="Wang K."/>
            <person name="Yang L."/>
            <person name="Pan H."/>
            <person name="Jiang H."/>
            <person name="Wei Q."/>
            <person name="Fang M."/>
            <person name="Yu H."/>
            <person name="Zhu C."/>
            <person name="Cai Y."/>
            <person name="He Y."/>
            <person name="Gan X."/>
            <person name="Zeng H."/>
            <person name="Yu D."/>
            <person name="Zhu Y."/>
            <person name="Jiang H."/>
            <person name="Qiu Q."/>
            <person name="Yang H."/>
            <person name="Zhang Y.E."/>
            <person name="Wang W."/>
            <person name="Zhu M."/>
            <person name="He S."/>
            <person name="Zhang G."/>
        </authorList>
    </citation>
    <scope>NUCLEOTIDE SEQUENCE</scope>
    <source>
        <strain evidence="2">Bchr_001</strain>
    </source>
</reference>
<dbReference type="Pfam" id="PF17900">
    <property type="entry name" value="Peptidase_M1_N"/>
    <property type="match status" value="1"/>
</dbReference>
<gene>
    <name evidence="2" type="primary">Erap1_1</name>
    <name evidence="2" type="ORF">GTO92_0018972</name>
</gene>
<dbReference type="Proteomes" id="UP001166052">
    <property type="component" value="Unassembled WGS sequence"/>
</dbReference>
<organism evidence="2 3">
    <name type="scientific">Polypterus senegalus</name>
    <name type="common">Senegal bichir</name>
    <dbReference type="NCBI Taxonomy" id="55291"/>
    <lineage>
        <taxon>Eukaryota</taxon>
        <taxon>Metazoa</taxon>
        <taxon>Chordata</taxon>
        <taxon>Craniata</taxon>
        <taxon>Vertebrata</taxon>
        <taxon>Euteleostomi</taxon>
        <taxon>Actinopterygii</taxon>
        <taxon>Polypteriformes</taxon>
        <taxon>Polypteridae</taxon>
        <taxon>Polypterus</taxon>
    </lineage>
</organism>
<evidence type="ECO:0000259" key="1">
    <source>
        <dbReference type="Pfam" id="PF17900"/>
    </source>
</evidence>
<sequence>MAFPCFDEPAFKANFSIKIIRDIHHIAVSNMPKIKSIELGEGLIEDHFDVTVKMSTYLVAFIVSDFVSVSRKTDHGVKVSVYANPEKIDQAYYALEAAVKLLDFYEDYFNIPYPLPKQGKQICIVSCHFINKNIICFSNIF</sequence>
<keyword evidence="3" id="KW-1185">Reference proteome</keyword>
<feature type="non-terminal residue" evidence="2">
    <location>
        <position position="1"/>
    </location>
</feature>
<dbReference type="GO" id="GO:0004177">
    <property type="term" value="F:aminopeptidase activity"/>
    <property type="evidence" value="ECO:0007669"/>
    <property type="project" value="UniProtKB-KW"/>
</dbReference>
<dbReference type="SUPFAM" id="SSF55486">
    <property type="entry name" value="Metalloproteases ('zincins'), catalytic domain"/>
    <property type="match status" value="1"/>
</dbReference>
<evidence type="ECO:0000313" key="2">
    <source>
        <dbReference type="EMBL" id="MBN3289455.1"/>
    </source>
</evidence>
<dbReference type="Gene3D" id="3.30.2010.30">
    <property type="match status" value="1"/>
</dbReference>
<dbReference type="PANTHER" id="PTHR11533:SF156">
    <property type="entry name" value="ENDOPLASMIC RETICULUM AMINOPEPTIDASE 1"/>
    <property type="match status" value="1"/>
</dbReference>
<accession>A0ABS2YTA7</accession>
<protein>
    <submittedName>
        <fullName evidence="2">ERAP1 aminopeptidase</fullName>
    </submittedName>
</protein>
<keyword evidence="2" id="KW-0031">Aminopeptidase</keyword>
<proteinExistence type="predicted"/>
<dbReference type="EMBL" id="JAAWVN010002851">
    <property type="protein sequence ID" value="MBN3289455.1"/>
    <property type="molecule type" value="Genomic_DNA"/>
</dbReference>
<feature type="domain" description="Aminopeptidase N-like N-terminal" evidence="1">
    <location>
        <begin position="2"/>
        <end position="58"/>
    </location>
</feature>
<dbReference type="InterPro" id="IPR045357">
    <property type="entry name" value="Aminopeptidase_N-like_N"/>
</dbReference>
<dbReference type="Gene3D" id="2.60.40.1730">
    <property type="entry name" value="tricorn interacting facor f3 domain"/>
    <property type="match status" value="1"/>
</dbReference>
<comment type="caution">
    <text evidence="2">The sequence shown here is derived from an EMBL/GenBank/DDBJ whole genome shotgun (WGS) entry which is preliminary data.</text>
</comment>